<evidence type="ECO:0000313" key="1">
    <source>
        <dbReference type="EMBL" id="BAQ93999.1"/>
    </source>
</evidence>
<dbReference type="RefSeq" id="YP_009778057.1">
    <property type="nucleotide sequence ID" value="NC_047710.1"/>
</dbReference>
<dbReference type="InterPro" id="IPR036397">
    <property type="entry name" value="RNaseH_sf"/>
</dbReference>
<sequence>MSGNTLVFDLESNGLLNDVTCIHCLVIYEQETDQTIVYNDQGDAEPITRGVQRLEDCEVMVGHNIIGYDLPCLQKIYPWFTPTALVVDTLLLSRLYHTDMLDIDYRHKWNQMPLQLYGRHSLESYGYRLEEYKGCFGKHTDWQDWSQEMQDYCVQDVNVTRKLCDHFHPYLTGAR</sequence>
<dbReference type="GeneID" id="55412188"/>
<keyword evidence="2" id="KW-1185">Reference proteome</keyword>
<organism evidence="1 2">
    <name type="scientific">uncultured phage_MedDCM-OCT-S28-C3</name>
    <dbReference type="NCBI Taxonomy" id="2740802"/>
    <lineage>
        <taxon>Viruses</taxon>
        <taxon>Duplodnaviria</taxon>
        <taxon>Heunggongvirae</taxon>
        <taxon>Uroviricota</taxon>
        <taxon>Caudoviricetes</taxon>
        <taxon>Autographivirales</taxon>
        <taxon>Pedosvirus</taxon>
        <taxon>Pedosvirus S28C3</taxon>
    </lineage>
</organism>
<protein>
    <submittedName>
        <fullName evidence="1">DNA polymerase</fullName>
    </submittedName>
</protein>
<accession>A0A6S4P8C0</accession>
<proteinExistence type="predicted"/>
<dbReference type="KEGG" id="vg:55412188"/>
<evidence type="ECO:0000313" key="2">
    <source>
        <dbReference type="Proteomes" id="UP000505087"/>
    </source>
</evidence>
<dbReference type="GO" id="GO:0003676">
    <property type="term" value="F:nucleic acid binding"/>
    <property type="evidence" value="ECO:0007669"/>
    <property type="project" value="InterPro"/>
</dbReference>
<dbReference type="Proteomes" id="UP000505087">
    <property type="component" value="Segment"/>
</dbReference>
<reference evidence="1 2" key="1">
    <citation type="journal article" date="2013" name="PLoS Genet.">
        <title>Expanding the Marine Virosphere Using Metagenomics.</title>
        <authorList>
            <person name="Mizuno C.M."/>
            <person name="Rodriguez-Valera F."/>
            <person name="Kimes N.E."/>
            <person name="Ghai R."/>
        </authorList>
    </citation>
    <scope>NUCLEOTIDE SEQUENCE [LARGE SCALE GENOMIC DNA]</scope>
    <source>
        <strain evidence="1">UvMED-CGR-U-MedDCM-OCT-S28-C3</strain>
    </source>
</reference>
<name>A0A6S4P8C0_9CAUD</name>
<dbReference type="InterPro" id="IPR012337">
    <property type="entry name" value="RNaseH-like_sf"/>
</dbReference>
<dbReference type="SUPFAM" id="SSF53098">
    <property type="entry name" value="Ribonuclease H-like"/>
    <property type="match status" value="1"/>
</dbReference>
<dbReference type="EMBL" id="AP013539">
    <property type="protein sequence ID" value="BAQ93999.1"/>
    <property type="molecule type" value="Genomic_DNA"/>
</dbReference>
<dbReference type="Gene3D" id="3.30.420.10">
    <property type="entry name" value="Ribonuclease H-like superfamily/Ribonuclease H"/>
    <property type="match status" value="1"/>
</dbReference>